<dbReference type="AlphaFoldDB" id="A0A1I4E472"/>
<dbReference type="EMBL" id="FOSZ01000004">
    <property type="protein sequence ID" value="SFL00638.1"/>
    <property type="molecule type" value="Genomic_DNA"/>
</dbReference>
<evidence type="ECO:0000313" key="1">
    <source>
        <dbReference type="EMBL" id="SFL00638.1"/>
    </source>
</evidence>
<proteinExistence type="predicted"/>
<dbReference type="STRING" id="1280847.SAMN04488036_10412"/>
<name>A0A1I4E472_9RHOB</name>
<sequence>MRSDARRLLSELKATLDNLEITDPNSVPPLEELGVNVDLLPIIAQKGALRREFADLLRRDNHPF</sequence>
<organism evidence="1 2">
    <name type="scientific">Shimia haliotis</name>
    <dbReference type="NCBI Taxonomy" id="1280847"/>
    <lineage>
        <taxon>Bacteria</taxon>
        <taxon>Pseudomonadati</taxon>
        <taxon>Pseudomonadota</taxon>
        <taxon>Alphaproteobacteria</taxon>
        <taxon>Rhodobacterales</taxon>
        <taxon>Roseobacteraceae</taxon>
    </lineage>
</organism>
<dbReference type="RefSeq" id="WP_093323617.1">
    <property type="nucleotide sequence ID" value="NZ_FOSZ01000004.1"/>
</dbReference>
<protein>
    <submittedName>
        <fullName evidence="1">Uncharacterized protein</fullName>
    </submittedName>
</protein>
<evidence type="ECO:0000313" key="2">
    <source>
        <dbReference type="Proteomes" id="UP000198851"/>
    </source>
</evidence>
<reference evidence="2" key="1">
    <citation type="submission" date="2016-10" db="EMBL/GenBank/DDBJ databases">
        <authorList>
            <person name="Varghese N."/>
            <person name="Submissions S."/>
        </authorList>
    </citation>
    <scope>NUCLEOTIDE SEQUENCE [LARGE SCALE GENOMIC DNA]</scope>
    <source>
        <strain evidence="2">DSM 28453</strain>
    </source>
</reference>
<gene>
    <name evidence="1" type="ORF">SAMN04488036_10412</name>
</gene>
<dbReference type="Proteomes" id="UP000198851">
    <property type="component" value="Unassembled WGS sequence"/>
</dbReference>
<accession>A0A1I4E472</accession>
<keyword evidence="2" id="KW-1185">Reference proteome</keyword>